<accession>A0A811R6T0</accession>
<gene>
    <name evidence="2" type="ORF">NCGR_LOCUS49056</name>
</gene>
<proteinExistence type="predicted"/>
<reference evidence="2" key="1">
    <citation type="submission" date="2020-10" db="EMBL/GenBank/DDBJ databases">
        <authorList>
            <person name="Han B."/>
            <person name="Lu T."/>
            <person name="Zhao Q."/>
            <person name="Huang X."/>
            <person name="Zhao Y."/>
        </authorList>
    </citation>
    <scope>NUCLEOTIDE SEQUENCE</scope>
</reference>
<keyword evidence="3" id="KW-1185">Reference proteome</keyword>
<dbReference type="Proteomes" id="UP000604825">
    <property type="component" value="Unassembled WGS sequence"/>
</dbReference>
<dbReference type="PANTHER" id="PTHR45125:SF28">
    <property type="entry name" value="OS02G0603500 PROTEIN"/>
    <property type="match status" value="1"/>
</dbReference>
<dbReference type="PANTHER" id="PTHR45125">
    <property type="entry name" value="F21J9.4-RELATED"/>
    <property type="match status" value="1"/>
</dbReference>
<feature type="region of interest" description="Disordered" evidence="1">
    <location>
        <begin position="104"/>
        <end position="129"/>
    </location>
</feature>
<evidence type="ECO:0000313" key="3">
    <source>
        <dbReference type="Proteomes" id="UP000604825"/>
    </source>
</evidence>
<feature type="compositionally biased region" description="Basic and acidic residues" evidence="1">
    <location>
        <begin position="119"/>
        <end position="128"/>
    </location>
</feature>
<dbReference type="AlphaFoldDB" id="A0A811R6T0"/>
<comment type="caution">
    <text evidence="2">The sequence shown here is derived from an EMBL/GenBank/DDBJ whole genome shotgun (WGS) entry which is preliminary data.</text>
</comment>
<sequence length="177" mass="20341">MSQGGNWSRMMSDDVDVDDIAILPIGTQPSQPNAVKRMPIRAANYTPEEDLQLCESWENISLDPITGNEHLAKRIGSEFMKTFMPTKKLYLIGMQILWSIAQTPDSSMPSSKRPMGRKQAKEKLKKGGEPTNYNLIEKFLKEKESMRQDRWQESKVLHERKLSLEECKIANEEKKTL</sequence>
<protein>
    <submittedName>
        <fullName evidence="2">Uncharacterized protein</fullName>
    </submittedName>
</protein>
<organism evidence="2 3">
    <name type="scientific">Miscanthus lutarioriparius</name>
    <dbReference type="NCBI Taxonomy" id="422564"/>
    <lineage>
        <taxon>Eukaryota</taxon>
        <taxon>Viridiplantae</taxon>
        <taxon>Streptophyta</taxon>
        <taxon>Embryophyta</taxon>
        <taxon>Tracheophyta</taxon>
        <taxon>Spermatophyta</taxon>
        <taxon>Magnoliopsida</taxon>
        <taxon>Liliopsida</taxon>
        <taxon>Poales</taxon>
        <taxon>Poaceae</taxon>
        <taxon>PACMAD clade</taxon>
        <taxon>Panicoideae</taxon>
        <taxon>Andropogonodae</taxon>
        <taxon>Andropogoneae</taxon>
        <taxon>Saccharinae</taxon>
        <taxon>Miscanthus</taxon>
    </lineage>
</organism>
<name>A0A811R6T0_9POAL</name>
<evidence type="ECO:0000256" key="1">
    <source>
        <dbReference type="SAM" id="MobiDB-lite"/>
    </source>
</evidence>
<dbReference type="EMBL" id="CAJGYO010000013">
    <property type="protein sequence ID" value="CAD6265751.1"/>
    <property type="molecule type" value="Genomic_DNA"/>
</dbReference>
<evidence type="ECO:0000313" key="2">
    <source>
        <dbReference type="EMBL" id="CAD6265751.1"/>
    </source>
</evidence>